<gene>
    <name evidence="3" type="ORF">HMPREF6123_1570</name>
</gene>
<dbReference type="InterPro" id="IPR010187">
    <property type="entry name" value="Various_sel_PB"/>
</dbReference>
<dbReference type="GO" id="GO:0050485">
    <property type="term" value="F:oxidoreductase activity, acting on X-H and Y-H to form an X-Y bond, with a disulfide as acceptor"/>
    <property type="evidence" value="ECO:0007669"/>
    <property type="project" value="InterPro"/>
</dbReference>
<dbReference type="NCBIfam" id="TIGR01918">
    <property type="entry name" value="various_sel_PB"/>
    <property type="match status" value="1"/>
</dbReference>
<dbReference type="HOGENOM" id="CLU_195842_0_0_9"/>
<proteinExistence type="predicted"/>
<dbReference type="AlphaFoldDB" id="C2KYK1"/>
<keyword evidence="2" id="KW-0560">Oxidoreductase</keyword>
<dbReference type="InParanoid" id="C2KYK1"/>
<comment type="caution">
    <text evidence="3">The sequence shown here is derived from an EMBL/GenBank/DDBJ whole genome shotgun (WGS) entry which is preliminary data.</text>
</comment>
<organism evidence="3 4">
    <name type="scientific">Oribacterium sinus F0268</name>
    <dbReference type="NCBI Taxonomy" id="585501"/>
    <lineage>
        <taxon>Bacteria</taxon>
        <taxon>Bacillati</taxon>
        <taxon>Bacillota</taxon>
        <taxon>Clostridia</taxon>
        <taxon>Lachnospirales</taxon>
        <taxon>Lachnospiraceae</taxon>
        <taxon>Oribacterium</taxon>
    </lineage>
</organism>
<evidence type="ECO:0000313" key="4">
    <source>
        <dbReference type="Proteomes" id="UP000004121"/>
    </source>
</evidence>
<evidence type="ECO:0000256" key="2">
    <source>
        <dbReference type="ARBA" id="ARBA00023002"/>
    </source>
</evidence>
<keyword evidence="1" id="KW-0712">Selenocysteine</keyword>
<accession>C2KYK1</accession>
<dbReference type="Proteomes" id="UP000004121">
    <property type="component" value="Unassembled WGS sequence"/>
</dbReference>
<keyword evidence="4" id="KW-1185">Reference proteome</keyword>
<reference evidence="3 4" key="1">
    <citation type="submission" date="2009-04" db="EMBL/GenBank/DDBJ databases">
        <authorList>
            <person name="Qin X."/>
            <person name="Bachman B."/>
            <person name="Battles P."/>
            <person name="Bell A."/>
            <person name="Bess C."/>
            <person name="Bickham C."/>
            <person name="Chaboub L."/>
            <person name="Chen D."/>
            <person name="Coyle M."/>
            <person name="Deiros D.R."/>
            <person name="Dinh H."/>
            <person name="Forbes L."/>
            <person name="Fowler G."/>
            <person name="Francisco L."/>
            <person name="Fu Q."/>
            <person name="Gubbala S."/>
            <person name="Hale W."/>
            <person name="Han Y."/>
            <person name="Hemphill L."/>
            <person name="Highlander S.K."/>
            <person name="Hirani K."/>
            <person name="Hogues M."/>
            <person name="Jackson L."/>
            <person name="Jakkamsetti A."/>
            <person name="Javaid M."/>
            <person name="Jiang H."/>
            <person name="Korchina V."/>
            <person name="Kovar C."/>
            <person name="Lara F."/>
            <person name="Lee S."/>
            <person name="Mata R."/>
            <person name="Mathew T."/>
            <person name="Moen C."/>
            <person name="Morales K."/>
            <person name="Munidasa M."/>
            <person name="Nazareth L."/>
            <person name="Ngo R."/>
            <person name="Nguyen L."/>
            <person name="Okwuonu G."/>
            <person name="Ongeri F."/>
            <person name="Patil S."/>
            <person name="Petrosino J."/>
            <person name="Pham C."/>
            <person name="Pham P."/>
            <person name="Pu L.-L."/>
            <person name="Puazo M."/>
            <person name="Raj R."/>
            <person name="Reid J."/>
            <person name="Rouhana J."/>
            <person name="Saada N."/>
            <person name="Shang Y."/>
            <person name="Simmons D."/>
            <person name="Thornton R."/>
            <person name="Warren J."/>
            <person name="Weissenberger G."/>
            <person name="Zhang J."/>
            <person name="Zhang L."/>
            <person name="Zhou C."/>
            <person name="Zhu D."/>
            <person name="Muzny D."/>
            <person name="Worley K."/>
            <person name="Gibbs R."/>
        </authorList>
    </citation>
    <scope>NUCLEOTIDE SEQUENCE [LARGE SCALE GENOMIC DNA]</scope>
    <source>
        <strain evidence="3 4">F0268</strain>
    </source>
</reference>
<dbReference type="STRING" id="585501.HMPREF6123_1570"/>
<sequence length="79" mass="8670">MVKEIDRAGIPVVHICTVVPISLTIGANRIVPAIGIPYPLGDPTKGEPKSYEIREALVRRALKTLTVPVTEQTVFEEDF</sequence>
<protein>
    <submittedName>
        <fullName evidence="3">Selenoprotein B, glycine/betaine/sarcosine/D-proline reductase domain protein</fullName>
    </submittedName>
</protein>
<evidence type="ECO:0000256" key="1">
    <source>
        <dbReference type="ARBA" id="ARBA00022933"/>
    </source>
</evidence>
<dbReference type="eggNOG" id="ENOG5032UES">
    <property type="taxonomic scope" value="Bacteria"/>
</dbReference>
<name>C2KYK1_9FIRM</name>
<dbReference type="EMBL" id="ACKX01000160">
    <property type="protein sequence ID" value="EEJ51146.1"/>
    <property type="molecule type" value="Genomic_DNA"/>
</dbReference>
<evidence type="ECO:0000313" key="3">
    <source>
        <dbReference type="EMBL" id="EEJ51146.1"/>
    </source>
</evidence>